<evidence type="ECO:0000313" key="2">
    <source>
        <dbReference type="Proteomes" id="UP000001033"/>
    </source>
</evidence>
<organism evidence="1 2">
    <name type="scientific">Orientia tsutsugamushi (strain Ikeda)</name>
    <name type="common">Rickettsia tsutsugamushi</name>
    <dbReference type="NCBI Taxonomy" id="334380"/>
    <lineage>
        <taxon>Bacteria</taxon>
        <taxon>Pseudomonadati</taxon>
        <taxon>Pseudomonadota</taxon>
        <taxon>Alphaproteobacteria</taxon>
        <taxon>Rickettsiales</taxon>
        <taxon>Rickettsiaceae</taxon>
        <taxon>Rickettsieae</taxon>
        <taxon>Orientia</taxon>
    </lineage>
</organism>
<dbReference type="RefSeq" id="WP_012461688.1">
    <property type="nucleotide sequence ID" value="NC_010793.1"/>
</dbReference>
<dbReference type="AlphaFoldDB" id="B3CTC1"/>
<dbReference type="EMBL" id="AP008981">
    <property type="protein sequence ID" value="BAG40618.1"/>
    <property type="molecule type" value="Genomic_DNA"/>
</dbReference>
<proteinExistence type="predicted"/>
<protein>
    <submittedName>
        <fullName evidence="1">Uncharacterized protein</fullName>
    </submittedName>
</protein>
<dbReference type="KEGG" id="ott:OTT_1160"/>
<evidence type="ECO:0000313" key="1">
    <source>
        <dbReference type="EMBL" id="BAG40618.1"/>
    </source>
</evidence>
<dbReference type="Proteomes" id="UP000001033">
    <property type="component" value="Chromosome"/>
</dbReference>
<name>B3CTC1_ORITI</name>
<reference evidence="2" key="1">
    <citation type="journal article" date="2008" name="DNA Res.">
        <title>The whole-genome sequencing of the obligate intracellular bacterium Orientia tsutsugamushi revealed massive gene amplification during reductive genome evolution.</title>
        <authorList>
            <person name="Nakayama K."/>
            <person name="Yamashita A."/>
            <person name="Kurokawa K."/>
            <person name="Morimoto T."/>
            <person name="Ogawa M."/>
            <person name="Fukuhara M."/>
            <person name="Urakami H."/>
            <person name="Ohnishi M."/>
            <person name="Uchiyama I."/>
            <person name="Ogura Y."/>
            <person name="Ooka T."/>
            <person name="Oshima K."/>
            <person name="Tamura A."/>
            <person name="Hattori M."/>
            <person name="Hayashi T."/>
        </authorList>
    </citation>
    <scope>NUCLEOTIDE SEQUENCE [LARGE SCALE GENOMIC DNA]</scope>
    <source>
        <strain evidence="2">Ikeda</strain>
    </source>
</reference>
<gene>
    <name evidence="1" type="ordered locus">OTT_1160</name>
</gene>
<sequence length="59" mass="6852">MSQLAYEYRSDKSLLSYFIEVVQSVAAQLDSKGENIYTTYAQKLMHERTSQKNDSRIKS</sequence>
<accession>B3CTC1</accession>
<dbReference type="HOGENOM" id="CLU_2956105_0_0_5"/>